<accession>A0A3B3Q506</accession>
<reference evidence="2" key="1">
    <citation type="submission" date="2025-08" db="UniProtKB">
        <authorList>
            <consortium name="Ensembl"/>
        </authorList>
    </citation>
    <scope>IDENTIFICATION</scope>
</reference>
<dbReference type="InterPro" id="IPR027897">
    <property type="entry name" value="DUF4559"/>
</dbReference>
<dbReference type="Pfam" id="PF15112">
    <property type="entry name" value="DUF4559"/>
    <property type="match status" value="1"/>
</dbReference>
<reference evidence="2" key="2">
    <citation type="submission" date="2025-09" db="UniProtKB">
        <authorList>
            <consortium name="Ensembl"/>
        </authorList>
    </citation>
    <scope>IDENTIFICATION</scope>
</reference>
<evidence type="ECO:0000256" key="1">
    <source>
        <dbReference type="SAM" id="Coils"/>
    </source>
</evidence>
<protein>
    <submittedName>
        <fullName evidence="2">Uncharacterized protein</fullName>
    </submittedName>
</protein>
<proteinExistence type="predicted"/>
<dbReference type="GeneTree" id="ENSGT00940000175812"/>
<dbReference type="Ensembl" id="ENSPKIT00000025155.1">
    <property type="protein sequence ID" value="ENSPKIP00000001238.1"/>
    <property type="gene ID" value="ENSPKIG00000019606.1"/>
</dbReference>
<organism evidence="2 3">
    <name type="scientific">Paramormyrops kingsleyae</name>
    <dbReference type="NCBI Taxonomy" id="1676925"/>
    <lineage>
        <taxon>Eukaryota</taxon>
        <taxon>Metazoa</taxon>
        <taxon>Chordata</taxon>
        <taxon>Craniata</taxon>
        <taxon>Vertebrata</taxon>
        <taxon>Euteleostomi</taxon>
        <taxon>Actinopterygii</taxon>
        <taxon>Neopterygii</taxon>
        <taxon>Teleostei</taxon>
        <taxon>Osteoglossocephala</taxon>
        <taxon>Osteoglossomorpha</taxon>
        <taxon>Osteoglossiformes</taxon>
        <taxon>Mormyridae</taxon>
        <taxon>Paramormyrops</taxon>
    </lineage>
</organism>
<dbReference type="AlphaFoldDB" id="A0A3B3Q506"/>
<feature type="coiled-coil region" evidence="1">
    <location>
        <begin position="169"/>
        <end position="196"/>
    </location>
</feature>
<evidence type="ECO:0000313" key="2">
    <source>
        <dbReference type="Ensembl" id="ENSPKIP00000001238.1"/>
    </source>
</evidence>
<dbReference type="PANTHER" id="PTHR35083:SF3">
    <property type="entry name" value="SI:CH211-91P5.3"/>
    <property type="match status" value="1"/>
</dbReference>
<name>A0A3B3Q506_9TELE</name>
<dbReference type="STRING" id="1676925.ENSPKIP00000001238"/>
<keyword evidence="3" id="KW-1185">Reference proteome</keyword>
<sequence length="245" mass="28600">MPRGNKSHNRSEQFDISAVLNFMNFCKHFNKFGNNRFISEVTNVRNQMMHSPDMKVPKKDMEKHFGKVLQFVGHLQKHAKGLEKLTEVLEQVGVTDLLRSHSSACKQQTKDILLSGFQQACRFIFLFFFCLEDKQAVEVRKSVSDYTEWTFLEQNKDLLEQLGPQVQKLNEIQTKVDEHEQQLGTLAEKVDNLEKKASGECVGRSWYFSLFTFRLDLKPHHWNRGMEHAALIIMNETGHNYKCLF</sequence>
<keyword evidence="1" id="KW-0175">Coiled coil</keyword>
<dbReference type="PANTHER" id="PTHR35083">
    <property type="entry name" value="RGD1565685 PROTEIN"/>
    <property type="match status" value="1"/>
</dbReference>
<evidence type="ECO:0000313" key="3">
    <source>
        <dbReference type="Proteomes" id="UP000261540"/>
    </source>
</evidence>
<dbReference type="Proteomes" id="UP000261540">
    <property type="component" value="Unplaced"/>
</dbReference>